<dbReference type="RefSeq" id="WP_015831071.1">
    <property type="nucleotide sequence ID" value="NC_012969.1"/>
</dbReference>
<protein>
    <recommendedName>
        <fullName evidence="4">Type IV pilus modification protein PilV</fullName>
    </recommendedName>
</protein>
<evidence type="ECO:0000256" key="1">
    <source>
        <dbReference type="SAM" id="Phobius"/>
    </source>
</evidence>
<evidence type="ECO:0000313" key="2">
    <source>
        <dbReference type="EMBL" id="ACT51833.1"/>
    </source>
</evidence>
<dbReference type="KEGG" id="mei:Msip34_2596"/>
<accession>C6XB63</accession>
<keyword evidence="3" id="KW-1185">Reference proteome</keyword>
<dbReference type="AlphaFoldDB" id="C6XB63"/>
<feature type="transmembrane region" description="Helical" evidence="1">
    <location>
        <begin position="17"/>
        <end position="38"/>
    </location>
</feature>
<evidence type="ECO:0008006" key="4">
    <source>
        <dbReference type="Google" id="ProtNLM"/>
    </source>
</evidence>
<dbReference type="STRING" id="582744.Msip34_2596"/>
<organism evidence="2 3">
    <name type="scientific">Methylovorus glucosotrophus (strain SIP3-4)</name>
    <dbReference type="NCBI Taxonomy" id="582744"/>
    <lineage>
        <taxon>Bacteria</taxon>
        <taxon>Pseudomonadati</taxon>
        <taxon>Pseudomonadota</taxon>
        <taxon>Betaproteobacteria</taxon>
        <taxon>Nitrosomonadales</taxon>
        <taxon>Methylophilaceae</taxon>
        <taxon>Methylovorus</taxon>
    </lineage>
</organism>
<gene>
    <name evidence="2" type="ordered locus">Msip34_2596</name>
</gene>
<dbReference type="Proteomes" id="UP000002743">
    <property type="component" value="Chromosome"/>
</dbReference>
<keyword evidence="1" id="KW-0812">Transmembrane</keyword>
<evidence type="ECO:0000313" key="3">
    <source>
        <dbReference type="Proteomes" id="UP000002743"/>
    </source>
</evidence>
<name>C6XB63_METGS</name>
<dbReference type="eggNOG" id="COG4967">
    <property type="taxonomic scope" value="Bacteria"/>
</dbReference>
<dbReference type="OrthoDB" id="193195at2"/>
<keyword evidence="1" id="KW-0472">Membrane</keyword>
<keyword evidence="1" id="KW-1133">Transmembrane helix</keyword>
<reference evidence="3" key="1">
    <citation type="submission" date="2009-07" db="EMBL/GenBank/DDBJ databases">
        <title>Complete sequence of chromosome of Methylovorus sp. SIP3-4.</title>
        <authorList>
            <person name="Lucas S."/>
            <person name="Copeland A."/>
            <person name="Lapidus A."/>
            <person name="Glavina del Rio T."/>
            <person name="Tice H."/>
            <person name="Bruce D."/>
            <person name="Goodwin L."/>
            <person name="Pitluck S."/>
            <person name="Clum A."/>
            <person name="Larimer F."/>
            <person name="Land M."/>
            <person name="Hauser L."/>
            <person name="Kyrpides N."/>
            <person name="Mikhailova N."/>
            <person name="Kayluzhnaya M."/>
            <person name="Chistoserdova L."/>
        </authorList>
    </citation>
    <scope>NUCLEOTIDE SEQUENCE [LARGE SCALE GENOMIC DNA]</scope>
    <source>
        <strain evidence="3">SIP3-4</strain>
    </source>
</reference>
<dbReference type="HOGENOM" id="CLU_103234_4_0_4"/>
<dbReference type="EMBL" id="CP001674">
    <property type="protein sequence ID" value="ACT51833.1"/>
    <property type="molecule type" value="Genomic_DNA"/>
</dbReference>
<proteinExistence type="predicted"/>
<reference evidence="2 3" key="2">
    <citation type="journal article" date="2011" name="J. Bacteriol.">
        <title>Genomes of three methylotrophs from a single niche uncover genetic and metabolic divergence of Methylophilaceae.</title>
        <authorList>
            <person name="Lapidus A."/>
            <person name="Clum A."/>
            <person name="Labutti K."/>
            <person name="Kaluzhnaya M.G."/>
            <person name="Lim S."/>
            <person name="Beck D.A."/>
            <person name="Glavina Del Rio T."/>
            <person name="Nolan M."/>
            <person name="Mavromatis K."/>
            <person name="Huntemann M."/>
            <person name="Lucas S."/>
            <person name="Lidstrom M.E."/>
            <person name="Ivanova N."/>
            <person name="Chistoserdova L."/>
        </authorList>
    </citation>
    <scope>NUCLEOTIDE SEQUENCE [LARGE SCALE GENOMIC DNA]</scope>
    <source>
        <strain evidence="2 3">SIP3-4</strain>
    </source>
</reference>
<sequence length="155" mass="16331">MLIPGNLPARPTQQGSILLEGLIAILIFSIGILAIVGLHASAIKTVADAQYRLEASLYAERIVSQMWADVPNISTYAYPNGTATALAPWLANIGTLPGVNVQGNVNAPTIIVAGSAANGWTVTVNIYWQAPGATAGEGRHNFRSVSYISSRDNQT</sequence>